<feature type="region of interest" description="Disordered" evidence="1">
    <location>
        <begin position="389"/>
        <end position="763"/>
    </location>
</feature>
<feature type="compositionally biased region" description="Low complexity" evidence="1">
    <location>
        <begin position="2716"/>
        <end position="2736"/>
    </location>
</feature>
<feature type="compositionally biased region" description="Basic and acidic residues" evidence="1">
    <location>
        <begin position="515"/>
        <end position="526"/>
    </location>
</feature>
<feature type="compositionally biased region" description="Polar residues" evidence="1">
    <location>
        <begin position="70"/>
        <end position="85"/>
    </location>
</feature>
<feature type="compositionally biased region" description="Basic and acidic residues" evidence="1">
    <location>
        <begin position="1471"/>
        <end position="1548"/>
    </location>
</feature>
<feature type="region of interest" description="Disordered" evidence="1">
    <location>
        <begin position="1222"/>
        <end position="1260"/>
    </location>
</feature>
<feature type="region of interest" description="Disordered" evidence="1">
    <location>
        <begin position="817"/>
        <end position="924"/>
    </location>
</feature>
<feature type="compositionally biased region" description="Polar residues" evidence="1">
    <location>
        <begin position="2326"/>
        <end position="2336"/>
    </location>
</feature>
<feature type="region of interest" description="Disordered" evidence="1">
    <location>
        <begin position="27"/>
        <end position="106"/>
    </location>
</feature>
<feature type="compositionally biased region" description="Low complexity" evidence="1">
    <location>
        <begin position="338"/>
        <end position="359"/>
    </location>
</feature>
<feature type="region of interest" description="Disordered" evidence="1">
    <location>
        <begin position="240"/>
        <end position="359"/>
    </location>
</feature>
<feature type="compositionally biased region" description="Polar residues" evidence="1">
    <location>
        <begin position="171"/>
        <end position="189"/>
    </location>
</feature>
<feature type="compositionally biased region" description="Basic and acidic residues" evidence="1">
    <location>
        <begin position="1926"/>
        <end position="1942"/>
    </location>
</feature>
<feature type="region of interest" description="Disordered" evidence="1">
    <location>
        <begin position="2707"/>
        <end position="2743"/>
    </location>
</feature>
<proteinExistence type="predicted"/>
<feature type="compositionally biased region" description="Polar residues" evidence="1">
    <location>
        <begin position="2186"/>
        <end position="2201"/>
    </location>
</feature>
<name>A0A0F7UK58_NEOCL</name>
<feature type="compositionally biased region" description="Low complexity" evidence="1">
    <location>
        <begin position="2379"/>
        <end position="2397"/>
    </location>
</feature>
<feature type="compositionally biased region" description="Basic and acidic residues" evidence="1">
    <location>
        <begin position="1589"/>
        <end position="1617"/>
    </location>
</feature>
<gene>
    <name evidence="2" type="ORF">BN1204_042610</name>
</gene>
<feature type="compositionally biased region" description="Polar residues" evidence="1">
    <location>
        <begin position="95"/>
        <end position="106"/>
    </location>
</feature>
<feature type="compositionally biased region" description="Basic and acidic residues" evidence="1">
    <location>
        <begin position="2667"/>
        <end position="2676"/>
    </location>
</feature>
<dbReference type="GO" id="GO:0051015">
    <property type="term" value="F:actin filament binding"/>
    <property type="evidence" value="ECO:0007669"/>
    <property type="project" value="TreeGrafter"/>
</dbReference>
<feature type="compositionally biased region" description="Basic and acidic residues" evidence="1">
    <location>
        <begin position="242"/>
        <end position="261"/>
    </location>
</feature>
<dbReference type="GO" id="GO:0005737">
    <property type="term" value="C:cytoplasm"/>
    <property type="evidence" value="ECO:0007669"/>
    <property type="project" value="TreeGrafter"/>
</dbReference>
<reference evidence="2" key="1">
    <citation type="journal article" date="2015" name="PLoS ONE">
        <title>Comprehensive Evaluation of Toxoplasma gondii VEG and Neospora caninum LIV Genomes with Tachyzoite Stage Transcriptome and Proteome Defines Novel Transcript Features.</title>
        <authorList>
            <person name="Ramaprasad A."/>
            <person name="Mourier T."/>
            <person name="Naeem R."/>
            <person name="Malas T.B."/>
            <person name="Moussa E."/>
            <person name="Panigrahi A."/>
            <person name="Vermont S.J."/>
            <person name="Otto T.D."/>
            <person name="Wastling J."/>
            <person name="Pain A."/>
        </authorList>
    </citation>
    <scope>NUCLEOTIDE SEQUENCE</scope>
    <source>
        <strain evidence="2">Liverpool</strain>
    </source>
</reference>
<protein>
    <submittedName>
        <fullName evidence="2">Uncharacterized protein</fullName>
    </submittedName>
</protein>
<feature type="compositionally biased region" description="Basic and acidic residues" evidence="1">
    <location>
        <begin position="2519"/>
        <end position="2529"/>
    </location>
</feature>
<feature type="compositionally biased region" description="Basic and acidic residues" evidence="1">
    <location>
        <begin position="418"/>
        <end position="429"/>
    </location>
</feature>
<evidence type="ECO:0000313" key="2">
    <source>
        <dbReference type="EMBL" id="CEL68507.1"/>
    </source>
</evidence>
<dbReference type="EMBL" id="LN714484">
    <property type="protein sequence ID" value="CEL68507.1"/>
    <property type="molecule type" value="Genomic_DNA"/>
</dbReference>
<feature type="compositionally biased region" description="Basic and acidic residues" evidence="1">
    <location>
        <begin position="1421"/>
        <end position="1456"/>
    </location>
</feature>
<dbReference type="PANTHER" id="PTHR45615">
    <property type="entry name" value="MYOSIN HEAVY CHAIN, NON-MUSCLE"/>
    <property type="match status" value="1"/>
</dbReference>
<feature type="compositionally biased region" description="Basic and acidic residues" evidence="1">
    <location>
        <begin position="2030"/>
        <end position="2043"/>
    </location>
</feature>
<feature type="region of interest" description="Disordered" evidence="1">
    <location>
        <begin position="1657"/>
        <end position="1701"/>
    </location>
</feature>
<dbReference type="GO" id="GO:0000146">
    <property type="term" value="F:microfilament motor activity"/>
    <property type="evidence" value="ECO:0007669"/>
    <property type="project" value="TreeGrafter"/>
</dbReference>
<feature type="compositionally biased region" description="Polar residues" evidence="1">
    <location>
        <begin position="2290"/>
        <end position="2314"/>
    </location>
</feature>
<feature type="compositionally biased region" description="Basic and acidic residues" evidence="1">
    <location>
        <begin position="1384"/>
        <end position="1412"/>
    </location>
</feature>
<dbReference type="GO" id="GO:0016460">
    <property type="term" value="C:myosin II complex"/>
    <property type="evidence" value="ECO:0007669"/>
    <property type="project" value="TreeGrafter"/>
</dbReference>
<organism evidence="2">
    <name type="scientific">Neospora caninum (strain Liverpool)</name>
    <dbReference type="NCBI Taxonomy" id="572307"/>
    <lineage>
        <taxon>Eukaryota</taxon>
        <taxon>Sar</taxon>
        <taxon>Alveolata</taxon>
        <taxon>Apicomplexa</taxon>
        <taxon>Conoidasida</taxon>
        <taxon>Coccidia</taxon>
        <taxon>Eucoccidiorida</taxon>
        <taxon>Eimeriorina</taxon>
        <taxon>Sarcocystidae</taxon>
        <taxon>Neospora</taxon>
    </lineage>
</organism>
<feature type="compositionally biased region" description="Polar residues" evidence="1">
    <location>
        <begin position="2262"/>
        <end position="2281"/>
    </location>
</feature>
<evidence type="ECO:0000256" key="1">
    <source>
        <dbReference type="SAM" id="MobiDB-lite"/>
    </source>
</evidence>
<dbReference type="PANTHER" id="PTHR45615:SF40">
    <property type="entry name" value="MYOSIN HEAVY CHAIN, NON-MUSCLE"/>
    <property type="match status" value="1"/>
</dbReference>
<feature type="compositionally biased region" description="Basic and acidic residues" evidence="1">
    <location>
        <begin position="706"/>
        <end position="715"/>
    </location>
</feature>
<feature type="region of interest" description="Disordered" evidence="1">
    <location>
        <begin position="1296"/>
        <end position="1333"/>
    </location>
</feature>
<feature type="compositionally biased region" description="Polar residues" evidence="1">
    <location>
        <begin position="288"/>
        <end position="307"/>
    </location>
</feature>
<feature type="compositionally biased region" description="Basic and acidic residues" evidence="1">
    <location>
        <begin position="2162"/>
        <end position="2184"/>
    </location>
</feature>
<feature type="compositionally biased region" description="Basic and acidic residues" evidence="1">
    <location>
        <begin position="316"/>
        <end position="332"/>
    </location>
</feature>
<feature type="region of interest" description="Disordered" evidence="1">
    <location>
        <begin position="143"/>
        <end position="191"/>
    </location>
</feature>
<feature type="region of interest" description="Disordered" evidence="1">
    <location>
        <begin position="949"/>
        <end position="1019"/>
    </location>
</feature>
<feature type="compositionally biased region" description="Basic and acidic residues" evidence="1">
    <location>
        <begin position="1986"/>
        <end position="2001"/>
    </location>
</feature>
<feature type="region of interest" description="Disordered" evidence="1">
    <location>
        <begin position="2257"/>
        <end position="2693"/>
    </location>
</feature>
<sequence>MASAQADEGTGGSLRFFKSGASAVSTASRLLSTETTASDFSRSRRPTSRLPTDPFVSPENGEAPEALSLGSPSFSKTRPLSTERASTMRAVAPSLSRSNSQTASLRTRSIYEEERFSSFQFSKTADDSGAGYSGFLHRMPFASAEGNAGSTAGRAGTPSFPRLDAEKDTLSDANNSPSSLARSVASGSHSKGGAAVLASSLLQRSRNERLTGMRACAESRSYGSEAAVAGEKSSRFLTSLYEPEREGARARQSGDRFEGGTRLESFALSTRRRGSDLVSTGRLHESKAQASSVPTFLRTSHEATSPVSGRGVYTEQSRRLEEREQDFGRDKPSFLSASSSPRQQPDPLRSSSQSSSQNGVVLLSSRNLHVPAERGSFRSERLVYTSYGGGKGAVSHRESEENVKAAPSASRHSGLSDGRLDLGDSSERSLHRRGPARDSSGARVGDTHLTNRAFLVNGDSPKSAAADPHARLGDAAPERSSFPRGSLYESRREGEGLSTSQFAERGRSGDLVGEDGTRGEPVERRWGSSLGLSGARSTGRDGETLHAVTRRHHGTEREADGGDTLFSPLGSGRDQSLVSPRRGDKPTHFSDFGLGASRRERESAAGVSSPLASRPELLATSRPPFLPPASFATSDGSTDRALAASVRPKFLGDSGHKSELLASSRDGESPSGRGAARGSTERGLSLLQSSAVSRRSGFLPATPADETDREREERLPAAGPKTAGLEGDTQSGECESTKGSGFRSARVGATEMPGGGRVSDGSRVRSNSALLRLSQGLHPPLPRVQRVGEEVFQREEDGVERCGVRQKRDREVLFSRSSSTLRATVPTRPVLRSLSQPAPGAGSAVSPSSCRAKDIPSDVAKASFQKEGGDRNDLFQLYEKNKSTTPGSASSASSLGDGARQDTFLDSREEAEEKNRESKDARLLGLAESGVDSGATSLARFAMATGGAESLGGASARAPHLSTHQPSSLAAEEGGSGARSPRASLEHEQTGGLSQRSSRNSQLSARIENAGFAKPSAGGAYPGLLFSGTSAVTGKPDAGGKGSTVCVCQASRYMSRQKAHYEQQLRRVEEERDQQQQRRRLLAEQEAQVALLQSQVQRQREGVMEEEKHLREMRAQVTAEREAMEARWQQFEKQRQELLEKKEKWRKTAQQKRDELQAFSLRIRADKKELDEKKKEVARDTTSLKDKIESREQDSLNRQRVELEELRFSLDREKAELGARISATEDERRRLKKKEEELARREAKAQSKEEELRREEMEVERRTQAVALKAEEEEQKELDRVSLWRQKNEELDRRARLLHEQETEMDARAHALRRQETERKREDEREKKKLQQLQDAFLEEKKNFAREKGRVEAQLDEEKKRLAEEKKALEHDRKNFEAYVEEERAKWGEERRAANAEFDKKKKEWEEERSSGEAELVAAQERIHKTEKELEEEEKRRSEETKKLTQELLDEKERIARQLADQEQMRAMLSAEREKLQEERARSGEALQRERERLEEENGRETQRLEAQRERLKEKEAEIDAEKERWQAEREAVESRLREEEEKVEQGRRLLSQQREAFEEDVRKEREQFRAEQEAVLADFRSQCQAAERELGEQKAQQEEMIEEERQRLLQSEERQQEAYAEQINQLRSLEEEVHQQKLHHQQDVSRHLEREEALFERERRVREDEQSVQDEKQKLSKEKQGVARQRRQLEEAQTHQKQVEAALKKEREEIEKKVESLRDQVLRVAEVDEKFARLREAEDALEIERAAFEAEKESFKREKELIDAQVGAWRRKLSQREQEVGRREREASTRLRDLETQEKVHKVRMEEEGLANKSVKQASGSVNTRRGVSVSGAATGRAPSVSRPLSRGNERNGEATEQREGELGKDREGKKATSNSRTRSLSTERRTRGVGAGLAGGPKPAAGRRTLTPVDQASRGLSKWGRNGAGREGEAGKEGEAKRANGEAGRTGKRPGAAVCAESVDECEGEDTGAFTRERATSAASLQDKPGKDGKDLSGKRDGVSRLLPALRGGQKSFAPPGSSTRASSVGRDGGEEQDKETDRRPTRGIGASARKPPVHALLSSADRSDGLPQKNLPFPLASPAGASPSRKGLTEGQTVASSGRVEEGEDAREEKGGNAKKMGMSRRAGSVAATAHQNASSHLHYTPFLDGEASVSSVSRGKGRVGDSREGTEGVREREGTAEEKVWSGSSRVPTRDNGNTSDNRNENRSRWRMEECEGSQDGRKNKEAGEAEDELVFQNTIQSSKPAIFARETFPRVSHLAASRQSCSTSALSHPFPSSSPVRDSPDKTPGHSSSSVYSPYTFRFSSFLKQQASSMGEGEDDDAKRTNPSSETQCPGVSSFSSEEKSSAPSAGRQFSSLGPSLPPVTASRTEREEGKQARVSPSVSSRSSFCVSPLSLNGLSTGTFDRSRVERSQEAPQGDGEASSPRRGTAVGTAGHEETQRNVLMDREERTASSSFFSSCSLAHPVSSRISASATLREERSRSSVERSREDEERRRDEEHREVSVAGGSSASLSTQTRAKETVYRREGTGGPAKRGRGDRDDSGSFLSGKGDGFSGRETLSRTPVMSPSGVLGKERSVLSRTGSTEQETEERGNSQPLRHELQSPRSRQAWKDRLAAACAPRRSIPLTEAEDDKEARSPFLDSLRSETNRNRKEGESPFSSTSVYRRREDDEGKIRGTMFRKSGEAGSSGSFNARESVISHLSAFNPAEDNSDYGSGENSLSGLGSSSRISTGRGKTSRAGR</sequence>
<feature type="compositionally biased region" description="Basic and acidic residues" evidence="1">
    <location>
        <begin position="1296"/>
        <end position="1329"/>
    </location>
</feature>
<feature type="compositionally biased region" description="Low complexity" evidence="1">
    <location>
        <begin position="991"/>
        <end position="1004"/>
    </location>
</feature>
<feature type="compositionally biased region" description="Basic and acidic residues" evidence="1">
    <location>
        <begin position="1849"/>
        <end position="1872"/>
    </location>
</feature>
<feature type="compositionally biased region" description="Polar residues" evidence="1">
    <location>
        <begin position="1815"/>
        <end position="1827"/>
    </location>
</feature>
<feature type="compositionally biased region" description="Basic and acidic residues" evidence="1">
    <location>
        <begin position="2591"/>
        <end position="2604"/>
    </location>
</feature>
<feature type="compositionally biased region" description="Basic and acidic residues" evidence="1">
    <location>
        <begin position="2645"/>
        <end position="2657"/>
    </location>
</feature>
<feature type="compositionally biased region" description="Basic and acidic residues" evidence="1">
    <location>
        <begin position="2436"/>
        <end position="2452"/>
    </location>
</feature>
<feature type="compositionally biased region" description="Low complexity" evidence="1">
    <location>
        <begin position="835"/>
        <end position="849"/>
    </location>
</feature>
<feature type="region of interest" description="Disordered" evidence="1">
    <location>
        <begin position="1589"/>
        <end position="1624"/>
    </location>
</feature>
<feature type="compositionally biased region" description="Basic and acidic residues" evidence="1">
    <location>
        <begin position="1775"/>
        <end position="1808"/>
    </location>
</feature>
<feature type="compositionally biased region" description="Polar residues" evidence="1">
    <location>
        <begin position="728"/>
        <end position="739"/>
    </location>
</feature>
<feature type="compositionally biased region" description="Basic and acidic residues" evidence="1">
    <location>
        <begin position="2202"/>
        <end position="2228"/>
    </location>
</feature>
<feature type="compositionally biased region" description="Basic and acidic residues" evidence="1">
    <location>
        <begin position="899"/>
        <end position="922"/>
    </location>
</feature>
<dbReference type="GO" id="GO:0032982">
    <property type="term" value="C:myosin filament"/>
    <property type="evidence" value="ECO:0007669"/>
    <property type="project" value="TreeGrafter"/>
</dbReference>
<feature type="region of interest" description="Disordered" evidence="1">
    <location>
        <begin position="1774"/>
        <end position="2245"/>
    </location>
</feature>
<accession>A0A0F7UK58</accession>
<feature type="compositionally biased region" description="Polar residues" evidence="1">
    <location>
        <begin position="27"/>
        <end position="40"/>
    </location>
</feature>
<feature type="compositionally biased region" description="Basic and acidic residues" evidence="1">
    <location>
        <begin position="2477"/>
        <end position="2504"/>
    </location>
</feature>
<feature type="region of interest" description="Disordered" evidence="1">
    <location>
        <begin position="1170"/>
        <end position="1194"/>
    </location>
</feature>
<feature type="region of interest" description="Disordered" evidence="1">
    <location>
        <begin position="1384"/>
        <end position="1548"/>
    </location>
</feature>